<feature type="domain" description="GST C-terminal" evidence="2">
    <location>
        <begin position="99"/>
        <end position="231"/>
    </location>
</feature>
<dbReference type="Pfam" id="PF13409">
    <property type="entry name" value="GST_N_2"/>
    <property type="match status" value="1"/>
</dbReference>
<dbReference type="InterPro" id="IPR004045">
    <property type="entry name" value="Glutathione_S-Trfase_N"/>
</dbReference>
<dbReference type="SUPFAM" id="SSF47616">
    <property type="entry name" value="GST C-terminal domain-like"/>
    <property type="match status" value="1"/>
</dbReference>
<dbReference type="Gene3D" id="3.40.30.10">
    <property type="entry name" value="Glutaredoxin"/>
    <property type="match status" value="1"/>
</dbReference>
<evidence type="ECO:0000259" key="2">
    <source>
        <dbReference type="PROSITE" id="PS50405"/>
    </source>
</evidence>
<dbReference type="InterPro" id="IPR050983">
    <property type="entry name" value="GST_Omega/HSP26"/>
</dbReference>
<accession>A0A7S2ST00</accession>
<organism evidence="3">
    <name type="scientific">Rhizochromulina marina</name>
    <dbReference type="NCBI Taxonomy" id="1034831"/>
    <lineage>
        <taxon>Eukaryota</taxon>
        <taxon>Sar</taxon>
        <taxon>Stramenopiles</taxon>
        <taxon>Ochrophyta</taxon>
        <taxon>Dictyochophyceae</taxon>
        <taxon>Rhizochromulinales</taxon>
        <taxon>Rhizochromulina</taxon>
    </lineage>
</organism>
<gene>
    <name evidence="3" type="ORF">RMAR1173_LOCUS19116</name>
</gene>
<dbReference type="InterPro" id="IPR036249">
    <property type="entry name" value="Thioredoxin-like_sf"/>
</dbReference>
<dbReference type="Gene3D" id="1.20.1050.10">
    <property type="match status" value="1"/>
</dbReference>
<reference evidence="3" key="1">
    <citation type="submission" date="2021-01" db="EMBL/GenBank/DDBJ databases">
        <authorList>
            <person name="Corre E."/>
            <person name="Pelletier E."/>
            <person name="Niang G."/>
            <person name="Scheremetjew M."/>
            <person name="Finn R."/>
            <person name="Kale V."/>
            <person name="Holt S."/>
            <person name="Cochrane G."/>
            <person name="Meng A."/>
            <person name="Brown T."/>
            <person name="Cohen L."/>
        </authorList>
    </citation>
    <scope>NUCLEOTIDE SEQUENCE</scope>
    <source>
        <strain evidence="3">CCMP1243</strain>
    </source>
</reference>
<dbReference type="GO" id="GO:0005737">
    <property type="term" value="C:cytoplasm"/>
    <property type="evidence" value="ECO:0007669"/>
    <property type="project" value="TreeGrafter"/>
</dbReference>
<dbReference type="PROSITE" id="PS50405">
    <property type="entry name" value="GST_CTER"/>
    <property type="match status" value="1"/>
</dbReference>
<dbReference type="SFLD" id="SFLDG00358">
    <property type="entry name" value="Main_(cytGST)"/>
    <property type="match status" value="1"/>
</dbReference>
<dbReference type="EMBL" id="HBHJ01028893">
    <property type="protein sequence ID" value="CAD9708125.1"/>
    <property type="molecule type" value="Transcribed_RNA"/>
</dbReference>
<protein>
    <recommendedName>
        <fullName evidence="4">Glutathione transferase</fullName>
    </recommendedName>
</protein>
<evidence type="ECO:0000259" key="1">
    <source>
        <dbReference type="PROSITE" id="PS50404"/>
    </source>
</evidence>
<dbReference type="InterPro" id="IPR036282">
    <property type="entry name" value="Glutathione-S-Trfase_C_sf"/>
</dbReference>
<dbReference type="AlphaFoldDB" id="A0A7S2ST00"/>
<evidence type="ECO:0000313" key="3">
    <source>
        <dbReference type="EMBL" id="CAD9708125.1"/>
    </source>
</evidence>
<dbReference type="PANTHER" id="PTHR43968:SF6">
    <property type="entry name" value="GLUTATHIONE S-TRANSFERASE OMEGA"/>
    <property type="match status" value="1"/>
</dbReference>
<feature type="domain" description="GST N-terminal" evidence="1">
    <location>
        <begin position="5"/>
        <end position="93"/>
    </location>
</feature>
<dbReference type="PANTHER" id="PTHR43968">
    <property type="match status" value="1"/>
</dbReference>
<dbReference type="Pfam" id="PF13410">
    <property type="entry name" value="GST_C_2"/>
    <property type="match status" value="1"/>
</dbReference>
<dbReference type="InterPro" id="IPR010987">
    <property type="entry name" value="Glutathione-S-Trfase_C-like"/>
</dbReference>
<name>A0A7S2ST00_9STRA</name>
<dbReference type="InterPro" id="IPR040079">
    <property type="entry name" value="Glutathione_S-Trfase"/>
</dbReference>
<proteinExistence type="predicted"/>
<dbReference type="PROSITE" id="PS50404">
    <property type="entry name" value="GST_NTER"/>
    <property type="match status" value="1"/>
</dbReference>
<dbReference type="SFLD" id="SFLDS00019">
    <property type="entry name" value="Glutathione_Transferase_(cytos"/>
    <property type="match status" value="1"/>
</dbReference>
<evidence type="ECO:0008006" key="4">
    <source>
        <dbReference type="Google" id="ProtNLM"/>
    </source>
</evidence>
<dbReference type="SUPFAM" id="SSF52833">
    <property type="entry name" value="Thioredoxin-like"/>
    <property type="match status" value="1"/>
</dbReference>
<sequence length="254" mass="29096">MAAARHHRFLSAWFCPFAHRAHIALELTGVPYEFVDSLGWTLRGEEWHHWKSPELLAANPRGTIPVLLPERGRAVYESQVCLEYLHDLNPEASTLLPSDSFGRARQRTVSEFVNRRICSPYYDILVKRGTSERKASFQELLASLRKFSSQTVGPFFAGDELTMVDIMAFPHCFRFFVLEHYRGPAFAVPTDEEELQPFHRWLKAMTQHPSVAPTLPDKQRYLDHVRKYADATARSKVANAVRGGRAAHDMDDED</sequence>